<evidence type="ECO:0000313" key="5">
    <source>
        <dbReference type="Proteomes" id="UP001279734"/>
    </source>
</evidence>
<accession>A0AAD3T5V2</accession>
<gene>
    <name evidence="4" type="ORF">Nepgr_025891</name>
</gene>
<proteinExistence type="predicted"/>
<dbReference type="PANTHER" id="PTHR46935">
    <property type="entry name" value="OS01G0674700 PROTEIN"/>
    <property type="match status" value="1"/>
</dbReference>
<dbReference type="PROSITE" id="PS51375">
    <property type="entry name" value="PPR"/>
    <property type="match status" value="2"/>
</dbReference>
<name>A0AAD3T5V2_NEPGR</name>
<comment type="caution">
    <text evidence="4">The sequence shown here is derived from an EMBL/GenBank/DDBJ whole genome shotgun (WGS) entry which is preliminary data.</text>
</comment>
<organism evidence="4 5">
    <name type="scientific">Nepenthes gracilis</name>
    <name type="common">Slender pitcher plant</name>
    <dbReference type="NCBI Taxonomy" id="150966"/>
    <lineage>
        <taxon>Eukaryota</taxon>
        <taxon>Viridiplantae</taxon>
        <taxon>Streptophyta</taxon>
        <taxon>Embryophyta</taxon>
        <taxon>Tracheophyta</taxon>
        <taxon>Spermatophyta</taxon>
        <taxon>Magnoliopsida</taxon>
        <taxon>eudicotyledons</taxon>
        <taxon>Gunneridae</taxon>
        <taxon>Pentapetalae</taxon>
        <taxon>Caryophyllales</taxon>
        <taxon>Nepenthaceae</taxon>
        <taxon>Nepenthes</taxon>
    </lineage>
</organism>
<feature type="repeat" description="PPR" evidence="2">
    <location>
        <begin position="378"/>
        <end position="412"/>
    </location>
</feature>
<dbReference type="InterPro" id="IPR002885">
    <property type="entry name" value="PPR_rpt"/>
</dbReference>
<dbReference type="Pfam" id="PF01535">
    <property type="entry name" value="PPR"/>
    <property type="match status" value="1"/>
</dbReference>
<evidence type="ECO:0008006" key="6">
    <source>
        <dbReference type="Google" id="ProtNLM"/>
    </source>
</evidence>
<dbReference type="PANTHER" id="PTHR46935:SF2">
    <property type="entry name" value="PENTACOTRIPEPTIDE-REPEAT REGION OF PRORP DOMAIN-CONTAINING PROTEIN"/>
    <property type="match status" value="1"/>
</dbReference>
<dbReference type="AlphaFoldDB" id="A0AAD3T5V2"/>
<sequence>MEASAGHPPHPPPSTDPLTEKIKKRLLKKGVIDPTPKIIRALRKKHHLKTLRKSKRLATQSQTEPLSESQIQTLAEELHFKTIAREFKEFNEIQKAKSKIPAPKMVGRPWERLERSKLGELSTGSKEYRGETLNSEHLRELGEIFEGRKREAFSFLLNDDIDLEDGMLSKGSGSGSPTLRRRGDAEAIRFLVDKLSVSKITLKDWKFRRMMKQGGLHFTEGQLLKILRGLGDRGSWRQAMDVVEWVYSNKEYRNYKSRFVYTKLLAVLGKARRPQEALQIFKLMRGDCHIYPDMAAYHSIAVTLGQAGLLKELVNIIESMKQKPSRRIKNVHLRNWDPILRPDVVVFNSVLNACVPSKQWKGVSWVFEQLRKGGLKPNNATYGLAMEVMLYSGKYGLVHELFQKMRKNGEAPKALTYKIIVRTFLEGRKIDEAIDAVRDMERRGIIGTASVYYELACCLCNQGRWQEAMIEIEKLKKLPHSKPLEVAFTGMILSSMNSGHVNACKSIFEHMKGHCSPNIGTINAMLEVYGRSDMFSEAKELFENIKRLEFGWGISSEKCNASVIPDVYTYGLMLKASAQAHQWEYFEFVYKEMSLLGYQCDQGKHAPLLVEASRAGKGHLLEHAFDTILEAGGIPHPLLFTEMVCQATAHKNYERASEIVNAMAQAPFRVSEEEWMSLFKKIEPGSAQTILRICWMCFRALM</sequence>
<dbReference type="EMBL" id="BSYO01000027">
    <property type="protein sequence ID" value="GMH24048.1"/>
    <property type="molecule type" value="Genomic_DNA"/>
</dbReference>
<reference evidence="4" key="1">
    <citation type="submission" date="2023-05" db="EMBL/GenBank/DDBJ databases">
        <title>Nepenthes gracilis genome sequencing.</title>
        <authorList>
            <person name="Fukushima K."/>
        </authorList>
    </citation>
    <scope>NUCLEOTIDE SEQUENCE</scope>
    <source>
        <strain evidence="4">SING2019-196</strain>
    </source>
</reference>
<dbReference type="Proteomes" id="UP001279734">
    <property type="component" value="Unassembled WGS sequence"/>
</dbReference>
<dbReference type="GO" id="GO:0009658">
    <property type="term" value="P:chloroplast organization"/>
    <property type="evidence" value="ECO:0007669"/>
    <property type="project" value="InterPro"/>
</dbReference>
<evidence type="ECO:0000313" key="4">
    <source>
        <dbReference type="EMBL" id="GMH24048.1"/>
    </source>
</evidence>
<dbReference type="InterPro" id="IPR044645">
    <property type="entry name" value="DG1/EMB2279-like"/>
</dbReference>
<evidence type="ECO:0000256" key="1">
    <source>
        <dbReference type="ARBA" id="ARBA00022737"/>
    </source>
</evidence>
<dbReference type="Gene3D" id="1.25.40.10">
    <property type="entry name" value="Tetratricopeptide repeat domain"/>
    <property type="match status" value="4"/>
</dbReference>
<protein>
    <recommendedName>
        <fullName evidence="6">Pentatricopeptide repeat-containing protein</fullName>
    </recommendedName>
</protein>
<evidence type="ECO:0000256" key="3">
    <source>
        <dbReference type="SAM" id="MobiDB-lite"/>
    </source>
</evidence>
<dbReference type="NCBIfam" id="TIGR00756">
    <property type="entry name" value="PPR"/>
    <property type="match status" value="2"/>
</dbReference>
<dbReference type="InterPro" id="IPR011990">
    <property type="entry name" value="TPR-like_helical_dom_sf"/>
</dbReference>
<dbReference type="Pfam" id="PF13812">
    <property type="entry name" value="PPR_3"/>
    <property type="match status" value="2"/>
</dbReference>
<keyword evidence="5" id="KW-1185">Reference proteome</keyword>
<feature type="repeat" description="PPR" evidence="2">
    <location>
        <begin position="343"/>
        <end position="377"/>
    </location>
</feature>
<keyword evidence="1" id="KW-0677">Repeat</keyword>
<dbReference type="GO" id="GO:0009507">
    <property type="term" value="C:chloroplast"/>
    <property type="evidence" value="ECO:0007669"/>
    <property type="project" value="TreeGrafter"/>
</dbReference>
<evidence type="ECO:0000256" key="2">
    <source>
        <dbReference type="PROSITE-ProRule" id="PRU00708"/>
    </source>
</evidence>
<feature type="region of interest" description="Disordered" evidence="3">
    <location>
        <begin position="1"/>
        <end position="21"/>
    </location>
</feature>